<proteinExistence type="inferred from homology"/>
<evidence type="ECO:0000256" key="7">
    <source>
        <dbReference type="RuleBase" id="RU369072"/>
    </source>
</evidence>
<sequence>MTMVLIFLHTFWGILFFHGCEHRRWWEIMAVVVMHLAVSGSTFCNPLYVGSLVPSYLLMAAAAAWAYLLSGGSAQNLWRFLLCKSCSIKGRGDPVGPSGYQARRWDGEGVSPGLEQSHHPFGCQTGGEAGFWGCGLVVASPGGSGWGKESDENYLLSSWCPQVYGVEPAPSRDPETLRDVPVPSHPSPPLHTGSKEWLSTSLQYLFSCTGGPWPVLLGQVLGSSCGSQPTHVAGAGLLQRPFGSAWRTAQFWGTWLCWPCHELSSS</sequence>
<reference evidence="9" key="2">
    <citation type="submission" date="2025-09" db="UniProtKB">
        <authorList>
            <consortium name="Ensembl"/>
        </authorList>
    </citation>
    <scope>IDENTIFICATION</scope>
</reference>
<dbReference type="InterPro" id="IPR009294">
    <property type="entry name" value="Aph-1"/>
</dbReference>
<dbReference type="GO" id="GO:0007219">
    <property type="term" value="P:Notch signaling pathway"/>
    <property type="evidence" value="ECO:0007669"/>
    <property type="project" value="UniProtKB-UniRule"/>
</dbReference>
<evidence type="ECO:0000256" key="2">
    <source>
        <dbReference type="ARBA" id="ARBA00005577"/>
    </source>
</evidence>
<organism evidence="9 10">
    <name type="scientific">Accipiter nisus</name>
    <name type="common">Eurasian sparrowhawk</name>
    <dbReference type="NCBI Taxonomy" id="211598"/>
    <lineage>
        <taxon>Eukaryota</taxon>
        <taxon>Metazoa</taxon>
        <taxon>Chordata</taxon>
        <taxon>Craniata</taxon>
        <taxon>Vertebrata</taxon>
        <taxon>Euteleostomi</taxon>
        <taxon>Archelosauria</taxon>
        <taxon>Archosauria</taxon>
        <taxon>Dinosauria</taxon>
        <taxon>Saurischia</taxon>
        <taxon>Theropoda</taxon>
        <taxon>Coelurosauria</taxon>
        <taxon>Aves</taxon>
        <taxon>Neognathae</taxon>
        <taxon>Neoaves</taxon>
        <taxon>Telluraves</taxon>
        <taxon>Accipitrimorphae</taxon>
        <taxon>Accipitriformes</taxon>
        <taxon>Accipitridae</taxon>
        <taxon>Accipitrinae</taxon>
        <taxon>Accipiter</taxon>
    </lineage>
</organism>
<accession>A0A8B9NLH4</accession>
<dbReference type="Ensembl" id="ENSANIT00000025015.1">
    <property type="protein sequence ID" value="ENSANIP00000024207.1"/>
    <property type="gene ID" value="ENSANIG00000016393.1"/>
</dbReference>
<evidence type="ECO:0000256" key="1">
    <source>
        <dbReference type="ARBA" id="ARBA00004141"/>
    </source>
</evidence>
<evidence type="ECO:0000256" key="3">
    <source>
        <dbReference type="ARBA" id="ARBA00022692"/>
    </source>
</evidence>
<dbReference type="Pfam" id="PF06105">
    <property type="entry name" value="Aph-1"/>
    <property type="match status" value="1"/>
</dbReference>
<comment type="subcellular location">
    <subcellularLocation>
        <location evidence="1 7">Membrane</location>
        <topology evidence="1 7">Multi-pass membrane protein</topology>
    </subcellularLocation>
</comment>
<feature type="transmembrane region" description="Helical" evidence="7">
    <location>
        <begin position="56"/>
        <end position="78"/>
    </location>
</feature>
<dbReference type="GO" id="GO:0070765">
    <property type="term" value="C:gamma-secretase complex"/>
    <property type="evidence" value="ECO:0007669"/>
    <property type="project" value="UniProtKB-UniRule"/>
</dbReference>
<evidence type="ECO:0000256" key="4">
    <source>
        <dbReference type="ARBA" id="ARBA00022976"/>
    </source>
</evidence>
<evidence type="ECO:0000256" key="5">
    <source>
        <dbReference type="ARBA" id="ARBA00022989"/>
    </source>
</evidence>
<comment type="caution">
    <text evidence="7">Lacks conserved residue(s) required for the propagation of feature annotation.</text>
</comment>
<evidence type="ECO:0000256" key="6">
    <source>
        <dbReference type="ARBA" id="ARBA00023136"/>
    </source>
</evidence>
<keyword evidence="10" id="KW-1185">Reference proteome</keyword>
<keyword evidence="4 7" id="KW-0914">Notch signaling pathway</keyword>
<dbReference type="PANTHER" id="PTHR12889">
    <property type="entry name" value="GAMMA-SECRETASE SUBUNIT APH-1"/>
    <property type="match status" value="1"/>
</dbReference>
<keyword evidence="5 7" id="KW-1133">Transmembrane helix</keyword>
<protein>
    <recommendedName>
        <fullName evidence="7">Gamma-secretase subunit APH-1</fullName>
        <shortName evidence="7">APH-1</shortName>
    </recommendedName>
</protein>
<evidence type="ECO:0000313" key="9">
    <source>
        <dbReference type="Ensembl" id="ENSANIP00000024207.1"/>
    </source>
</evidence>
<dbReference type="AlphaFoldDB" id="A0A8B9NLH4"/>
<reference evidence="9" key="1">
    <citation type="submission" date="2025-08" db="UniProtKB">
        <authorList>
            <consortium name="Ensembl"/>
        </authorList>
    </citation>
    <scope>IDENTIFICATION</scope>
</reference>
<feature type="region of interest" description="Disordered" evidence="8">
    <location>
        <begin position="170"/>
        <end position="192"/>
    </location>
</feature>
<comment type="similarity">
    <text evidence="2 7">Belongs to the APH-1 family.</text>
</comment>
<evidence type="ECO:0000256" key="8">
    <source>
        <dbReference type="SAM" id="MobiDB-lite"/>
    </source>
</evidence>
<name>A0A8B9NLH4_9AVES</name>
<evidence type="ECO:0000313" key="10">
    <source>
        <dbReference type="Proteomes" id="UP000694541"/>
    </source>
</evidence>
<comment type="function">
    <text evidence="7">Potential subunit of the gamma-secretase complex, an endoprotease complex that catalyzes the intramembrane cleavage of integral proteins such as Notch receptors.</text>
</comment>
<comment type="subunit">
    <text evidence="7">Component of the gamma-secretase complex.</text>
</comment>
<keyword evidence="6 7" id="KW-0472">Membrane</keyword>
<keyword evidence="3 7" id="KW-0812">Transmembrane</keyword>
<dbReference type="GO" id="GO:0016485">
    <property type="term" value="P:protein processing"/>
    <property type="evidence" value="ECO:0007669"/>
    <property type="project" value="UniProtKB-UniRule"/>
</dbReference>
<dbReference type="Proteomes" id="UP000694541">
    <property type="component" value="Unplaced"/>
</dbReference>